<dbReference type="AlphaFoldDB" id="A0A6N2Z5Q5"/>
<sequence>MIKVKIEKDKNNNPIFKLNIKETDEKKYPFLKRALMDGKKISGRFNYEVPLRYLVPILNNVGRGNLSVDGKSKIEFLEFYDFFEEKYYASFEATSKFMKIWRKEKCPNIFKIKIDIDSSTVSKEVAFKKIEIKI</sequence>
<protein>
    <submittedName>
        <fullName evidence="1">Uncharacterized protein</fullName>
    </submittedName>
</protein>
<accession>A0A6N2Z5Q5</accession>
<proteinExistence type="predicted"/>
<evidence type="ECO:0000313" key="1">
    <source>
        <dbReference type="EMBL" id="VYT72522.1"/>
    </source>
</evidence>
<organism evidence="1">
    <name type="scientific">Clostridium tertium</name>
    <dbReference type="NCBI Taxonomy" id="1559"/>
    <lineage>
        <taxon>Bacteria</taxon>
        <taxon>Bacillati</taxon>
        <taxon>Bacillota</taxon>
        <taxon>Clostridia</taxon>
        <taxon>Eubacteriales</taxon>
        <taxon>Clostridiaceae</taxon>
        <taxon>Clostridium</taxon>
    </lineage>
</organism>
<dbReference type="RefSeq" id="WP_156624695.1">
    <property type="nucleotide sequence ID" value="NZ_CACRTO010000005.1"/>
</dbReference>
<dbReference type="EMBL" id="CACRTO010000005">
    <property type="protein sequence ID" value="VYT72522.1"/>
    <property type="molecule type" value="Genomic_DNA"/>
</dbReference>
<name>A0A6N2Z5Q5_9CLOT</name>
<reference evidence="1" key="1">
    <citation type="submission" date="2019-11" db="EMBL/GenBank/DDBJ databases">
        <authorList>
            <person name="Feng L."/>
        </authorList>
    </citation>
    <scope>NUCLEOTIDE SEQUENCE</scope>
    <source>
        <strain evidence="1">CTertiumLFYP3</strain>
    </source>
</reference>
<gene>
    <name evidence="1" type="ORF">CTLFYP3_00535</name>
</gene>